<evidence type="ECO:0000313" key="2">
    <source>
        <dbReference type="EMBL" id="MBO0453732.1"/>
    </source>
</evidence>
<keyword evidence="1" id="KW-1133">Transmembrane helix</keyword>
<comment type="caution">
    <text evidence="2">The sequence shown here is derived from an EMBL/GenBank/DDBJ whole genome shotgun (WGS) entry which is preliminary data.</text>
</comment>
<sequence length="495" mass="56524">MAKKYDEHPLGKLSDEELDQILELYGSSYSAENKENVIRKTQMKKKEPVILAAFSKRKLLLIAVLLLIFFPVGSYLAVKFRALTVEKQDYQLTTKIDKATSQQPDTGHYRLVADYVPKYFTSYDSLQELSFYEDLPTETEEDLEAFIKARGITFTLYELNQKDTVIDDYVKEFKEIPLKDSSAYMIEKLDDFGEAQETVFRKFFEKQNKFVEMTCFGDIPEKDTKKILEHLFLKNVTTEEEASLAIEYMTPDDKQERIAGISEGIEPLMLDINNKSELVQLNEPINTIDIYDAPVEEITVLKATLSDTIAPKTLSILNKRLKMGIYARVFGEKWDKKGKLLPIIATEYTLGDGRTTLSKKIRNVEIKPKYLEVELAVKNITDETINYSPSIQVECLVKQGNYFTNLPTETELIHHVPSDPFENYRKLNTPAHSLPTGVGKIVGDTFEEEESSQSIAPGETATFTTSYLVAYEDYSSLFFNLNAVSPGNRYVQLTQ</sequence>
<proteinExistence type="predicted"/>
<organism evidence="2 3">
    <name type="scientific">Candidatus Enterococcus murrayae</name>
    <dbReference type="NCBI Taxonomy" id="2815321"/>
    <lineage>
        <taxon>Bacteria</taxon>
        <taxon>Bacillati</taxon>
        <taxon>Bacillota</taxon>
        <taxon>Bacilli</taxon>
        <taxon>Lactobacillales</taxon>
        <taxon>Enterococcaceae</taxon>
        <taxon>Enterococcus</taxon>
    </lineage>
</organism>
<dbReference type="Proteomes" id="UP000664495">
    <property type="component" value="Unassembled WGS sequence"/>
</dbReference>
<keyword evidence="1" id="KW-0812">Transmembrane</keyword>
<reference evidence="2 3" key="1">
    <citation type="submission" date="2021-03" db="EMBL/GenBank/DDBJ databases">
        <title>Enterococcal diversity collection.</title>
        <authorList>
            <person name="Gilmore M.S."/>
            <person name="Schwartzman J."/>
            <person name="Van Tyne D."/>
            <person name="Martin M."/>
            <person name="Earl A.M."/>
            <person name="Manson A.L."/>
            <person name="Straub T."/>
            <person name="Salamzade R."/>
            <person name="Saavedra J."/>
            <person name="Lebreton F."/>
            <person name="Prichula J."/>
            <person name="Schaufler K."/>
            <person name="Gaca A."/>
            <person name="Sgardioli B."/>
            <person name="Wagenaar J."/>
            <person name="Strong T."/>
        </authorList>
    </citation>
    <scope>NUCLEOTIDE SEQUENCE [LARGE SCALE GENOMIC DNA]</scope>
    <source>
        <strain evidence="2 3">MJM16</strain>
    </source>
</reference>
<keyword evidence="1" id="KW-0472">Membrane</keyword>
<evidence type="ECO:0000256" key="1">
    <source>
        <dbReference type="SAM" id="Phobius"/>
    </source>
</evidence>
<gene>
    <name evidence="2" type="ORF">JZO85_15835</name>
</gene>
<dbReference type="RefSeq" id="WP_207109492.1">
    <property type="nucleotide sequence ID" value="NZ_JAFLVR010000038.1"/>
</dbReference>
<dbReference type="EMBL" id="JAFLVR010000038">
    <property type="protein sequence ID" value="MBO0453732.1"/>
    <property type="molecule type" value="Genomic_DNA"/>
</dbReference>
<keyword evidence="3" id="KW-1185">Reference proteome</keyword>
<evidence type="ECO:0000313" key="3">
    <source>
        <dbReference type="Proteomes" id="UP000664495"/>
    </source>
</evidence>
<name>A0ABS3HJU0_9ENTE</name>
<accession>A0ABS3HJU0</accession>
<feature type="transmembrane region" description="Helical" evidence="1">
    <location>
        <begin position="59"/>
        <end position="78"/>
    </location>
</feature>
<protein>
    <submittedName>
        <fullName evidence="2">Uncharacterized protein</fullName>
    </submittedName>
</protein>